<dbReference type="STRING" id="105231.A0A1Y1HY63"/>
<name>A0A1Y1HY63_KLENI</name>
<evidence type="ECO:0000313" key="1">
    <source>
        <dbReference type="EMBL" id="GAQ80788.1"/>
    </source>
</evidence>
<protein>
    <submittedName>
        <fullName evidence="1">Uncharacterized protein</fullName>
    </submittedName>
</protein>
<gene>
    <name evidence="1" type="ORF">KFL_000620220</name>
</gene>
<evidence type="ECO:0000313" key="2">
    <source>
        <dbReference type="Proteomes" id="UP000054558"/>
    </source>
</evidence>
<keyword evidence="2" id="KW-1185">Reference proteome</keyword>
<sequence>MDSAEFVTKPIKNFAKDSIRLINRCQKPDRKVDTLLNLDWRVFEDCHSDGVGDDCHGFHRLLCEADLHPNQQHHRGNVIACIRWGDSSTNARRASSLLL</sequence>
<dbReference type="OMA" id="FRRVHES"/>
<reference evidence="1 2" key="1">
    <citation type="journal article" date="2014" name="Nat. Commun.">
        <title>Klebsormidium flaccidum genome reveals primary factors for plant terrestrial adaptation.</title>
        <authorList>
            <person name="Hori K."/>
            <person name="Maruyama F."/>
            <person name="Fujisawa T."/>
            <person name="Togashi T."/>
            <person name="Yamamoto N."/>
            <person name="Seo M."/>
            <person name="Sato S."/>
            <person name="Yamada T."/>
            <person name="Mori H."/>
            <person name="Tajima N."/>
            <person name="Moriyama T."/>
            <person name="Ikeuchi M."/>
            <person name="Watanabe M."/>
            <person name="Wada H."/>
            <person name="Kobayashi K."/>
            <person name="Saito M."/>
            <person name="Masuda T."/>
            <person name="Sasaki-Sekimoto Y."/>
            <person name="Mashiguchi K."/>
            <person name="Awai K."/>
            <person name="Shimojima M."/>
            <person name="Masuda S."/>
            <person name="Iwai M."/>
            <person name="Nobusawa T."/>
            <person name="Narise T."/>
            <person name="Kondo S."/>
            <person name="Saito H."/>
            <person name="Sato R."/>
            <person name="Murakawa M."/>
            <person name="Ihara Y."/>
            <person name="Oshima-Yamada Y."/>
            <person name="Ohtaka K."/>
            <person name="Satoh M."/>
            <person name="Sonobe K."/>
            <person name="Ishii M."/>
            <person name="Ohtani R."/>
            <person name="Kanamori-Sato M."/>
            <person name="Honoki R."/>
            <person name="Miyazaki D."/>
            <person name="Mochizuki H."/>
            <person name="Umetsu J."/>
            <person name="Higashi K."/>
            <person name="Shibata D."/>
            <person name="Kamiya Y."/>
            <person name="Sato N."/>
            <person name="Nakamura Y."/>
            <person name="Tabata S."/>
            <person name="Ida S."/>
            <person name="Kurokawa K."/>
            <person name="Ohta H."/>
        </authorList>
    </citation>
    <scope>NUCLEOTIDE SEQUENCE [LARGE SCALE GENOMIC DNA]</scope>
    <source>
        <strain evidence="1 2">NIES-2285</strain>
    </source>
</reference>
<dbReference type="Proteomes" id="UP000054558">
    <property type="component" value="Unassembled WGS sequence"/>
</dbReference>
<dbReference type="Gene3D" id="1.20.5.820">
    <property type="entry name" value="Preprotein translocase SecE subunit"/>
    <property type="match status" value="1"/>
</dbReference>
<proteinExistence type="predicted"/>
<dbReference type="AlphaFoldDB" id="A0A1Y1HY63"/>
<organism evidence="1 2">
    <name type="scientific">Klebsormidium nitens</name>
    <name type="common">Green alga</name>
    <name type="synonym">Ulothrix nitens</name>
    <dbReference type="NCBI Taxonomy" id="105231"/>
    <lineage>
        <taxon>Eukaryota</taxon>
        <taxon>Viridiplantae</taxon>
        <taxon>Streptophyta</taxon>
        <taxon>Klebsormidiophyceae</taxon>
        <taxon>Klebsormidiales</taxon>
        <taxon>Klebsormidiaceae</taxon>
        <taxon>Klebsormidium</taxon>
    </lineage>
</organism>
<dbReference type="EMBL" id="DF237011">
    <property type="protein sequence ID" value="GAQ80788.1"/>
    <property type="molecule type" value="Genomic_DNA"/>
</dbReference>
<dbReference type="OrthoDB" id="504453at2759"/>
<dbReference type="InterPro" id="IPR023391">
    <property type="entry name" value="Prot_translocase_SecE_dom_sf"/>
</dbReference>
<accession>A0A1Y1HY63</accession>